<name>A0A4C1XDL7_EUMVA</name>
<sequence length="249" mass="28149">MCSYRGKRLAQLQRHGPWAPAKMTEPQGNDQDSANIFFRGYAIPPKSRKSLKMFDMDCKLVLAPARKIRLVAYFNTAVDGHPSAPPRRVGRPGRYSISVAKMTSVRASVACEQMTPSRAVTRKRNSTLHIIRRWIRIHVRAYKAAPIQIDVNTSHGVYRTNIRRKAKANRRTRRSLSAGRRHLHPLASTCPVHFLASSDNNNHYRRTISNCYRKHTTAHRKHFGAGGEDGPCASADHRVAIHNSEPSSR</sequence>
<gene>
    <name evidence="1" type="ORF">EVAR_53205_1</name>
</gene>
<dbReference type="AlphaFoldDB" id="A0A4C1XDL7"/>
<keyword evidence="2" id="KW-1185">Reference proteome</keyword>
<proteinExistence type="predicted"/>
<protein>
    <submittedName>
        <fullName evidence="1">Uncharacterized protein</fullName>
    </submittedName>
</protein>
<evidence type="ECO:0000313" key="1">
    <source>
        <dbReference type="EMBL" id="GBP61293.1"/>
    </source>
</evidence>
<organism evidence="1 2">
    <name type="scientific">Eumeta variegata</name>
    <name type="common">Bagworm moth</name>
    <name type="synonym">Eumeta japonica</name>
    <dbReference type="NCBI Taxonomy" id="151549"/>
    <lineage>
        <taxon>Eukaryota</taxon>
        <taxon>Metazoa</taxon>
        <taxon>Ecdysozoa</taxon>
        <taxon>Arthropoda</taxon>
        <taxon>Hexapoda</taxon>
        <taxon>Insecta</taxon>
        <taxon>Pterygota</taxon>
        <taxon>Neoptera</taxon>
        <taxon>Endopterygota</taxon>
        <taxon>Lepidoptera</taxon>
        <taxon>Glossata</taxon>
        <taxon>Ditrysia</taxon>
        <taxon>Tineoidea</taxon>
        <taxon>Psychidae</taxon>
        <taxon>Oiketicinae</taxon>
        <taxon>Eumeta</taxon>
    </lineage>
</organism>
<accession>A0A4C1XDL7</accession>
<reference evidence="1 2" key="1">
    <citation type="journal article" date="2019" name="Commun. Biol.">
        <title>The bagworm genome reveals a unique fibroin gene that provides high tensile strength.</title>
        <authorList>
            <person name="Kono N."/>
            <person name="Nakamura H."/>
            <person name="Ohtoshi R."/>
            <person name="Tomita M."/>
            <person name="Numata K."/>
            <person name="Arakawa K."/>
        </authorList>
    </citation>
    <scope>NUCLEOTIDE SEQUENCE [LARGE SCALE GENOMIC DNA]</scope>
</reference>
<dbReference type="Proteomes" id="UP000299102">
    <property type="component" value="Unassembled WGS sequence"/>
</dbReference>
<dbReference type="EMBL" id="BGZK01000810">
    <property type="protein sequence ID" value="GBP61293.1"/>
    <property type="molecule type" value="Genomic_DNA"/>
</dbReference>
<comment type="caution">
    <text evidence="1">The sequence shown here is derived from an EMBL/GenBank/DDBJ whole genome shotgun (WGS) entry which is preliminary data.</text>
</comment>
<evidence type="ECO:0000313" key="2">
    <source>
        <dbReference type="Proteomes" id="UP000299102"/>
    </source>
</evidence>